<dbReference type="Pfam" id="PF17111">
    <property type="entry name" value="PigL_N"/>
    <property type="match status" value="1"/>
</dbReference>
<reference evidence="2" key="1">
    <citation type="journal article" date="2021" name="Nat. Commun.">
        <title>Genetic determinants of endophytism in the Arabidopsis root mycobiome.</title>
        <authorList>
            <person name="Mesny F."/>
            <person name="Miyauchi S."/>
            <person name="Thiergart T."/>
            <person name="Pickel B."/>
            <person name="Atanasova L."/>
            <person name="Karlsson M."/>
            <person name="Huettel B."/>
            <person name="Barry K.W."/>
            <person name="Haridas S."/>
            <person name="Chen C."/>
            <person name="Bauer D."/>
            <person name="Andreopoulos W."/>
            <person name="Pangilinan J."/>
            <person name="LaButti K."/>
            <person name="Riley R."/>
            <person name="Lipzen A."/>
            <person name="Clum A."/>
            <person name="Drula E."/>
            <person name="Henrissat B."/>
            <person name="Kohler A."/>
            <person name="Grigoriev I.V."/>
            <person name="Martin F.M."/>
            <person name="Hacquard S."/>
        </authorList>
    </citation>
    <scope>NUCLEOTIDE SEQUENCE</scope>
    <source>
        <strain evidence="2">MPI-CAGE-AT-0023</strain>
    </source>
</reference>
<gene>
    <name evidence="2" type="ORF">BKA55DRAFT_497867</name>
</gene>
<sequence>MADPLSIAGLALAVVSLGLQVTVSITDYFDSLNSRDHDIASIRQQNETLRKTLQVIEISISRFQNDHRTATEALRECLNSCKEQLKALENIVAELITCDQSTTGRKNRARNQGKKLFYPFHRPKLEQLATKLHHINATLQLGLQSLGLSVSQLGSEKLATLQATSQTISTGLLTVQAEGSSISTPIQGIQSTVSQFETRFDGLENLLKQLLVQGSAINGTLQEITPSMVTGRLLRKPAILQEMCNAVKTQARHRSNGTQLVPSKSTTQVRRAASTYTGGRFSCLCRHRRHLQRRKAAWGSVSLSHETTTERHAPGCPATEAISEIDRSNKFALTYVGLRSLLNSAIQLSFTVRLGAGGLSLGPNFTYYPIVDSESAPAFRMLFLLIRSRYYSKDGFINDGLLDDRAWQEELVPSVVSSILSLFGAKRASPRAVDDHNQSLVYHVARCVSFHYDSYSLRQSQRSSQSSPLLDLLEYLVINKAPANDYNTDGRTPLSILFSFCSYHSVTYPIPAASADLILRSNTEDTLAHRLYPGQARLAIIVNGSGQQISAEGTAVLLYFLSCSAKIANEVKTLVANHPSTLSERNLFGHTPLHLAANKPSFLRVLVKAADTALLNQIDRSYYSALELAVSLSGLSCKEDMRICRRCGCAECAVILLKADCAIPVSSHLQSVLSNASKRCKLRYVRYMKERRDRLKQLALDNLSRKDIEHLGLGSEHVLDSNAFQVTRLLRESDIPVPAALAIMGNGRSSDPLPVYRELDSPNDADTFFRVGFRDTGSWYSAEEDDVGLVFIPPWGRLPYLRWLTKHGGISCQLPFSSGKDIFGSRCIFAAIGNGIKNSWTRSCFRFNHSEEFSSSNSLLAPPAPDPEIAWLHEVHTAVFAADIADACRCQCSPGGCTMLTFLLRELVPDYDFEYEPRRFLHDTDDLENSTLNSTGSSEGSVIDGNPLLDLIDGLIIYLRHFSRHLQVWHHYATLRYITYTALGICHSCCEINHQNRIFEDDLNSLEDGLEDDQRHKLALLGDLLNEFEENITSILEDPDRGIHDLIDFWKRTWVGRMSEVLYRLEGSDLPEDERRGAEEIGVVWDKVGPEPPGEMANPYRSTMIEFWMYELRKIEEECQ</sequence>
<dbReference type="RefSeq" id="XP_046055814.1">
    <property type="nucleotide sequence ID" value="XM_046186499.1"/>
</dbReference>
<evidence type="ECO:0000313" key="3">
    <source>
        <dbReference type="Proteomes" id="UP000720189"/>
    </source>
</evidence>
<evidence type="ECO:0000313" key="2">
    <source>
        <dbReference type="EMBL" id="KAH7269046.1"/>
    </source>
</evidence>
<organism evidence="2 3">
    <name type="scientific">Fusarium redolens</name>
    <dbReference type="NCBI Taxonomy" id="48865"/>
    <lineage>
        <taxon>Eukaryota</taxon>
        <taxon>Fungi</taxon>
        <taxon>Dikarya</taxon>
        <taxon>Ascomycota</taxon>
        <taxon>Pezizomycotina</taxon>
        <taxon>Sordariomycetes</taxon>
        <taxon>Hypocreomycetidae</taxon>
        <taxon>Hypocreales</taxon>
        <taxon>Nectriaceae</taxon>
        <taxon>Fusarium</taxon>
        <taxon>Fusarium redolens species complex</taxon>
    </lineage>
</organism>
<feature type="domain" description="Azaphilone pigments biosynthesis cluster protein L N-terminal" evidence="1">
    <location>
        <begin position="2"/>
        <end position="160"/>
    </location>
</feature>
<dbReference type="Proteomes" id="UP000720189">
    <property type="component" value="Unassembled WGS sequence"/>
</dbReference>
<proteinExistence type="predicted"/>
<accession>A0A9P9R7D0</accession>
<comment type="caution">
    <text evidence="2">The sequence shown here is derived from an EMBL/GenBank/DDBJ whole genome shotgun (WGS) entry which is preliminary data.</text>
</comment>
<dbReference type="AlphaFoldDB" id="A0A9P9R7D0"/>
<name>A0A9P9R7D0_FUSRE</name>
<protein>
    <recommendedName>
        <fullName evidence="1">Azaphilone pigments biosynthesis cluster protein L N-terminal domain-containing protein</fullName>
    </recommendedName>
</protein>
<dbReference type="SUPFAM" id="SSF48403">
    <property type="entry name" value="Ankyrin repeat"/>
    <property type="match status" value="1"/>
</dbReference>
<dbReference type="GeneID" id="70216453"/>
<dbReference type="EMBL" id="JAGMUX010000001">
    <property type="protein sequence ID" value="KAH7269046.1"/>
    <property type="molecule type" value="Genomic_DNA"/>
</dbReference>
<evidence type="ECO:0000259" key="1">
    <source>
        <dbReference type="Pfam" id="PF17111"/>
    </source>
</evidence>
<dbReference type="OrthoDB" id="1577640at2759"/>
<dbReference type="Gene3D" id="1.25.40.20">
    <property type="entry name" value="Ankyrin repeat-containing domain"/>
    <property type="match status" value="1"/>
</dbReference>
<keyword evidence="3" id="KW-1185">Reference proteome</keyword>
<dbReference type="InterPro" id="IPR036770">
    <property type="entry name" value="Ankyrin_rpt-contain_sf"/>
</dbReference>
<dbReference type="InterPro" id="IPR031348">
    <property type="entry name" value="PigL_N"/>
</dbReference>